<dbReference type="GO" id="GO:0005524">
    <property type="term" value="F:ATP binding"/>
    <property type="evidence" value="ECO:0007669"/>
    <property type="project" value="UniProtKB-KW"/>
</dbReference>
<name>A0A6V8LAG1_9ACTN</name>
<feature type="domain" description="Protein kinase" evidence="9">
    <location>
        <begin position="9"/>
        <end position="265"/>
    </location>
</feature>
<organism evidence="10 11">
    <name type="scientific">Phytohabitans rumicis</name>
    <dbReference type="NCBI Taxonomy" id="1076125"/>
    <lineage>
        <taxon>Bacteria</taxon>
        <taxon>Bacillati</taxon>
        <taxon>Actinomycetota</taxon>
        <taxon>Actinomycetes</taxon>
        <taxon>Micromonosporales</taxon>
        <taxon>Micromonosporaceae</taxon>
    </lineage>
</organism>
<dbReference type="SUPFAM" id="SSF56112">
    <property type="entry name" value="Protein kinase-like (PK-like)"/>
    <property type="match status" value="1"/>
</dbReference>
<keyword evidence="8" id="KW-0812">Transmembrane</keyword>
<keyword evidence="8" id="KW-1133">Transmembrane helix</keyword>
<evidence type="ECO:0000259" key="9">
    <source>
        <dbReference type="PROSITE" id="PS50011"/>
    </source>
</evidence>
<keyword evidence="3" id="KW-0808">Transferase</keyword>
<dbReference type="Proteomes" id="UP000482960">
    <property type="component" value="Unassembled WGS sequence"/>
</dbReference>
<dbReference type="Gene3D" id="1.10.510.10">
    <property type="entry name" value="Transferase(Phosphotransferase) domain 1"/>
    <property type="match status" value="1"/>
</dbReference>
<evidence type="ECO:0000313" key="11">
    <source>
        <dbReference type="Proteomes" id="UP000482960"/>
    </source>
</evidence>
<keyword evidence="6" id="KW-0067">ATP-binding</keyword>
<dbReference type="PROSITE" id="PS50011">
    <property type="entry name" value="PROTEIN_KINASE_DOM"/>
    <property type="match status" value="1"/>
</dbReference>
<gene>
    <name evidence="10" type="ORF">Prum_051810</name>
</gene>
<dbReference type="EC" id="2.7.11.1" evidence="1"/>
<dbReference type="PROSITE" id="PS00108">
    <property type="entry name" value="PROTEIN_KINASE_ST"/>
    <property type="match status" value="1"/>
</dbReference>
<dbReference type="CDD" id="cd14014">
    <property type="entry name" value="STKc_PknB_like"/>
    <property type="match status" value="1"/>
</dbReference>
<dbReference type="SMART" id="SM00220">
    <property type="entry name" value="S_TKc"/>
    <property type="match status" value="1"/>
</dbReference>
<evidence type="ECO:0000256" key="5">
    <source>
        <dbReference type="ARBA" id="ARBA00022777"/>
    </source>
</evidence>
<dbReference type="GO" id="GO:0004674">
    <property type="term" value="F:protein serine/threonine kinase activity"/>
    <property type="evidence" value="ECO:0007669"/>
    <property type="project" value="UniProtKB-KW"/>
</dbReference>
<evidence type="ECO:0000256" key="6">
    <source>
        <dbReference type="ARBA" id="ARBA00022840"/>
    </source>
</evidence>
<evidence type="ECO:0000256" key="2">
    <source>
        <dbReference type="ARBA" id="ARBA00022527"/>
    </source>
</evidence>
<dbReference type="Pfam" id="PF00069">
    <property type="entry name" value="Pkinase"/>
    <property type="match status" value="1"/>
</dbReference>
<feature type="transmembrane region" description="Helical" evidence="8">
    <location>
        <begin position="381"/>
        <end position="404"/>
    </location>
</feature>
<dbReference type="AlphaFoldDB" id="A0A6V8LAG1"/>
<evidence type="ECO:0000256" key="1">
    <source>
        <dbReference type="ARBA" id="ARBA00012513"/>
    </source>
</evidence>
<dbReference type="InterPro" id="IPR000719">
    <property type="entry name" value="Prot_kinase_dom"/>
</dbReference>
<evidence type="ECO:0000313" key="10">
    <source>
        <dbReference type="EMBL" id="GFJ91539.1"/>
    </source>
</evidence>
<accession>A0A6V8LAG1</accession>
<keyword evidence="2" id="KW-0723">Serine/threonine-protein kinase</keyword>
<dbReference type="PANTHER" id="PTHR43289:SF6">
    <property type="entry name" value="SERINE_THREONINE-PROTEIN KINASE NEKL-3"/>
    <property type="match status" value="1"/>
</dbReference>
<proteinExistence type="predicted"/>
<evidence type="ECO:0000256" key="7">
    <source>
        <dbReference type="SAM" id="MobiDB-lite"/>
    </source>
</evidence>
<dbReference type="PANTHER" id="PTHR43289">
    <property type="entry name" value="MITOGEN-ACTIVATED PROTEIN KINASE KINASE KINASE 20-RELATED"/>
    <property type="match status" value="1"/>
</dbReference>
<evidence type="ECO:0000256" key="3">
    <source>
        <dbReference type="ARBA" id="ARBA00022679"/>
    </source>
</evidence>
<keyword evidence="8" id="KW-0472">Membrane</keyword>
<dbReference type="Gene3D" id="3.30.200.20">
    <property type="entry name" value="Phosphorylase Kinase, domain 1"/>
    <property type="match status" value="1"/>
</dbReference>
<sequence>MDALLDGRYRLDGEIARGAIGAVWRAVDTVTGERVAVKLLRPEVADQPELVMGFRAEAELLAGIEHPSIVRPRAYVERPGVRAIVMDLVEGEDLRRRVRRDGPVPPAIAANLVAQVADALAYLHEHGIVHGDVKPGNLVIPADGRPVKLVDFGVAWRLADPPPSSIHATPEYAAPEVVAGAAPSPTADVYALGIVLFELLCGRSPFRGGGPLQVLRRHGMCAAVPPPGLPPIVWPVIEECLAADPARRPDARLVGARLRGVEPALDGAPSLPALSAEQITWWPRPAGAAAAVARVTWVPLRAAPVSPASAYVGRMVSIPVAGVGPSIELGAAYGTASPWPGATTDPLPVPGAMTDPIPTQTPAPVPVPVVPPSPVRGRRGALIATAIGAGIVLATATVGGLLLAGGGSPGGTRPAAPVPATTPAPTATPSTVAPSIMELPTEMAEWPGIGDVLPTPRRVR</sequence>
<keyword evidence="4" id="KW-0547">Nucleotide-binding</keyword>
<dbReference type="RefSeq" id="WP_173078589.1">
    <property type="nucleotide sequence ID" value="NZ_BAABJB010000004.1"/>
</dbReference>
<protein>
    <recommendedName>
        <fullName evidence="1">non-specific serine/threonine protein kinase</fullName>
        <ecNumber evidence="1">2.7.11.1</ecNumber>
    </recommendedName>
</protein>
<reference evidence="10 11" key="2">
    <citation type="submission" date="2020-03" db="EMBL/GenBank/DDBJ databases">
        <authorList>
            <person name="Ichikawa N."/>
            <person name="Kimura A."/>
            <person name="Kitahashi Y."/>
            <person name="Uohara A."/>
        </authorList>
    </citation>
    <scope>NUCLEOTIDE SEQUENCE [LARGE SCALE GENOMIC DNA]</scope>
    <source>
        <strain evidence="10 11">NBRC 108638</strain>
    </source>
</reference>
<reference evidence="10 11" key="1">
    <citation type="submission" date="2020-03" db="EMBL/GenBank/DDBJ databases">
        <title>Whole genome shotgun sequence of Phytohabitans rumicis NBRC 108638.</title>
        <authorList>
            <person name="Komaki H."/>
            <person name="Tamura T."/>
        </authorList>
    </citation>
    <scope>NUCLEOTIDE SEQUENCE [LARGE SCALE GENOMIC DNA]</scope>
    <source>
        <strain evidence="10 11">NBRC 108638</strain>
    </source>
</reference>
<dbReference type="InterPro" id="IPR011009">
    <property type="entry name" value="Kinase-like_dom_sf"/>
</dbReference>
<feature type="region of interest" description="Disordered" evidence="7">
    <location>
        <begin position="408"/>
        <end position="430"/>
    </location>
</feature>
<comment type="caution">
    <text evidence="10">The sequence shown here is derived from an EMBL/GenBank/DDBJ whole genome shotgun (WGS) entry which is preliminary data.</text>
</comment>
<keyword evidence="11" id="KW-1185">Reference proteome</keyword>
<dbReference type="InterPro" id="IPR008271">
    <property type="entry name" value="Ser/Thr_kinase_AS"/>
</dbReference>
<keyword evidence="5" id="KW-0418">Kinase</keyword>
<evidence type="ECO:0000256" key="4">
    <source>
        <dbReference type="ARBA" id="ARBA00022741"/>
    </source>
</evidence>
<dbReference type="EMBL" id="BLPG01000001">
    <property type="protein sequence ID" value="GFJ91539.1"/>
    <property type="molecule type" value="Genomic_DNA"/>
</dbReference>
<evidence type="ECO:0000256" key="8">
    <source>
        <dbReference type="SAM" id="Phobius"/>
    </source>
</evidence>